<dbReference type="Gene3D" id="3.30.1310.10">
    <property type="entry name" value="Nucleoid-associated protein YbaB-like domain"/>
    <property type="match status" value="1"/>
</dbReference>
<keyword evidence="1" id="KW-0238">DNA-binding</keyword>
<dbReference type="Pfam" id="PF02575">
    <property type="entry name" value="YbaB_DNA_bd"/>
    <property type="match status" value="1"/>
</dbReference>
<dbReference type="AlphaFoldDB" id="A0A1G8YH92"/>
<dbReference type="InterPro" id="IPR036894">
    <property type="entry name" value="YbaB-like_sf"/>
</dbReference>
<accession>A0A1G8YH92</accession>
<sequence length="107" mass="12068">METQRVLLTYEPVRFDQLATEIRAIQRELAEVVEVAESDDGLIVATVNARGDLLDLELDPRLFRHPDSKALSEAITGVYRSGRAAADARAFGLTMRQLELTRKEIRK</sequence>
<dbReference type="GO" id="GO:0003677">
    <property type="term" value="F:DNA binding"/>
    <property type="evidence" value="ECO:0007669"/>
    <property type="project" value="UniProtKB-KW"/>
</dbReference>
<dbReference type="InterPro" id="IPR004401">
    <property type="entry name" value="YbaB/EbfC"/>
</dbReference>
<name>A0A1G8YH92_9PSEU</name>
<dbReference type="EMBL" id="FNET01000004">
    <property type="protein sequence ID" value="SDK01764.1"/>
    <property type="molecule type" value="Genomic_DNA"/>
</dbReference>
<dbReference type="Proteomes" id="UP000199682">
    <property type="component" value="Unassembled WGS sequence"/>
</dbReference>
<protein>
    <submittedName>
        <fullName evidence="1">Conserved DNA-binding protein YbaB</fullName>
    </submittedName>
</protein>
<dbReference type="SUPFAM" id="SSF82607">
    <property type="entry name" value="YbaB-like"/>
    <property type="match status" value="1"/>
</dbReference>
<organism evidence="1 2">
    <name type="scientific">Lentzea albidocapillata subsp. violacea</name>
    <dbReference type="NCBI Taxonomy" id="128104"/>
    <lineage>
        <taxon>Bacteria</taxon>
        <taxon>Bacillati</taxon>
        <taxon>Actinomycetota</taxon>
        <taxon>Actinomycetes</taxon>
        <taxon>Pseudonocardiales</taxon>
        <taxon>Pseudonocardiaceae</taxon>
        <taxon>Lentzea</taxon>
    </lineage>
</organism>
<proteinExistence type="predicted"/>
<evidence type="ECO:0000313" key="1">
    <source>
        <dbReference type="EMBL" id="SDK01764.1"/>
    </source>
</evidence>
<gene>
    <name evidence="1" type="ORF">SAMN04488074_10439</name>
</gene>
<reference evidence="2" key="1">
    <citation type="submission" date="2016-10" db="EMBL/GenBank/DDBJ databases">
        <authorList>
            <person name="Varghese N."/>
            <person name="Submissions S."/>
        </authorList>
    </citation>
    <scope>NUCLEOTIDE SEQUENCE [LARGE SCALE GENOMIC DNA]</scope>
    <source>
        <strain evidence="2">DSM 44796</strain>
    </source>
</reference>
<evidence type="ECO:0000313" key="2">
    <source>
        <dbReference type="Proteomes" id="UP000199682"/>
    </source>
</evidence>